<dbReference type="Pfam" id="PF03717">
    <property type="entry name" value="PBP_dimer"/>
    <property type="match status" value="1"/>
</dbReference>
<comment type="subcellular location">
    <subcellularLocation>
        <location evidence="1">Membrane</location>
    </subcellularLocation>
</comment>
<evidence type="ECO:0000313" key="8">
    <source>
        <dbReference type="Proteomes" id="UP000661691"/>
    </source>
</evidence>
<protein>
    <submittedName>
        <fullName evidence="7">Penicillin-binding protein 2</fullName>
    </submittedName>
</protein>
<dbReference type="PROSITE" id="PS51257">
    <property type="entry name" value="PROKAR_LIPOPROTEIN"/>
    <property type="match status" value="1"/>
</dbReference>
<keyword evidence="4" id="KW-1133">Transmembrane helix</keyword>
<evidence type="ECO:0000256" key="4">
    <source>
        <dbReference type="SAM" id="Phobius"/>
    </source>
</evidence>
<dbReference type="InterPro" id="IPR036138">
    <property type="entry name" value="PBP_dimer_sf"/>
</dbReference>
<dbReference type="GO" id="GO:0008658">
    <property type="term" value="F:penicillin binding"/>
    <property type="evidence" value="ECO:0007669"/>
    <property type="project" value="InterPro"/>
</dbReference>
<accession>A0A926N7R5</accession>
<dbReference type="GO" id="GO:0071972">
    <property type="term" value="F:peptidoglycan L,D-transpeptidase activity"/>
    <property type="evidence" value="ECO:0007669"/>
    <property type="project" value="TreeGrafter"/>
</dbReference>
<dbReference type="Gene3D" id="3.90.1310.10">
    <property type="entry name" value="Penicillin-binding protein 2a (Domain 2)"/>
    <property type="match status" value="1"/>
</dbReference>
<evidence type="ECO:0000256" key="3">
    <source>
        <dbReference type="ARBA" id="ARBA00023136"/>
    </source>
</evidence>
<dbReference type="InterPro" id="IPR001460">
    <property type="entry name" value="PCN-bd_Tpept"/>
</dbReference>
<feature type="transmembrane region" description="Helical" evidence="4">
    <location>
        <begin position="7"/>
        <end position="26"/>
    </location>
</feature>
<evidence type="ECO:0000313" key="7">
    <source>
        <dbReference type="EMBL" id="MBD1371078.1"/>
    </source>
</evidence>
<name>A0A926N7R5_9BACL</name>
<dbReference type="AlphaFoldDB" id="A0A926N7R5"/>
<dbReference type="Gene3D" id="3.40.710.10">
    <property type="entry name" value="DD-peptidase/beta-lactamase superfamily"/>
    <property type="match status" value="1"/>
</dbReference>
<organism evidence="7 8">
    <name type="scientific">Polycladospora coralii</name>
    <dbReference type="NCBI Taxonomy" id="2771432"/>
    <lineage>
        <taxon>Bacteria</taxon>
        <taxon>Bacillati</taxon>
        <taxon>Bacillota</taxon>
        <taxon>Bacilli</taxon>
        <taxon>Bacillales</taxon>
        <taxon>Thermoactinomycetaceae</taxon>
        <taxon>Polycladospora</taxon>
    </lineage>
</organism>
<dbReference type="GO" id="GO:0005886">
    <property type="term" value="C:plasma membrane"/>
    <property type="evidence" value="ECO:0007669"/>
    <property type="project" value="TreeGrafter"/>
</dbReference>
<dbReference type="InterPro" id="IPR050515">
    <property type="entry name" value="Beta-lactam/transpept"/>
</dbReference>
<dbReference type="PANTHER" id="PTHR30627">
    <property type="entry name" value="PEPTIDOGLYCAN D,D-TRANSPEPTIDASE"/>
    <property type="match status" value="1"/>
</dbReference>
<reference evidence="7" key="1">
    <citation type="submission" date="2020-09" db="EMBL/GenBank/DDBJ databases">
        <title>A novel bacterium of genus Hazenella, isolated from South China Sea.</title>
        <authorList>
            <person name="Huang H."/>
            <person name="Mo K."/>
            <person name="Hu Y."/>
        </authorList>
    </citation>
    <scope>NUCLEOTIDE SEQUENCE</scope>
    <source>
        <strain evidence="7">IB182357</strain>
    </source>
</reference>
<keyword evidence="3 4" id="KW-0472">Membrane</keyword>
<dbReference type="InterPro" id="IPR005311">
    <property type="entry name" value="PBP_dimer"/>
</dbReference>
<evidence type="ECO:0000259" key="5">
    <source>
        <dbReference type="Pfam" id="PF00905"/>
    </source>
</evidence>
<dbReference type="PANTHER" id="PTHR30627:SF24">
    <property type="entry name" value="PENICILLIN-BINDING PROTEIN 4B"/>
    <property type="match status" value="1"/>
</dbReference>
<dbReference type="EMBL" id="JACXAH010000002">
    <property type="protein sequence ID" value="MBD1371078.1"/>
    <property type="molecule type" value="Genomic_DNA"/>
</dbReference>
<comment type="similarity">
    <text evidence="2">Belongs to the transpeptidase family.</text>
</comment>
<dbReference type="GO" id="GO:0071555">
    <property type="term" value="P:cell wall organization"/>
    <property type="evidence" value="ECO:0007669"/>
    <property type="project" value="TreeGrafter"/>
</dbReference>
<keyword evidence="4" id="KW-0812">Transmembrane</keyword>
<sequence>MSRWRTWLVTFAFVLFFACLIMRLYVIQISSPRSLSVFTHNQTVDLVERAHQTQTKEVIIDSGRGKILDRNGEALAGELDTHLLIFPHTQEQINVQREKIRQLAATLSYSEEKLIQILSTVKKPYILSSEEEKELVLSSEQVLEIEKLALSGIEVVQSDHRLAYHQIGKHILGQLRHYPALVTKLYPEEVKQGQISIDSLVGVSGLEYTFDSFLHGSNENILHYTTDANGTRMNGIQIKVSQNVTHTNREPLTIKTTLDKDIQFRVEEAMRNEKVLKGVAVVQEIKSGNIVAIASYPTEQTIDTPLRHGALTDEIPGSIFKMVVAAAALNEGVVKPDTKFRCDGNLDGALNKHEHHGDLTFKTAFAKSCNVVLGTVAKQIGAEKLEAYAKRFGLAQPIMWQGQVKVAGYWAENEDFSQIERSQEEPGIIFSETGKENIERGDQNSLARTGIGQQDVQMTPLQASNMVTALFHQGKAPQPRLVTEILDEEGKVRFAFKPQNISGAKVLKADTISNLKKMMRMVVTDGTATPLRSATWSLAGKTGTAQREKEADGTRHVNRWIIGYGPTQAPQYAMSIVLLDVEDANDPRGLRIFQSVFDRLAELEKKNKENKSATKNK</sequence>
<dbReference type="Proteomes" id="UP000661691">
    <property type="component" value="Unassembled WGS sequence"/>
</dbReference>
<proteinExistence type="inferred from homology"/>
<evidence type="ECO:0000256" key="1">
    <source>
        <dbReference type="ARBA" id="ARBA00004370"/>
    </source>
</evidence>
<keyword evidence="8" id="KW-1185">Reference proteome</keyword>
<dbReference type="SUPFAM" id="SSF56519">
    <property type="entry name" value="Penicillin binding protein dimerisation domain"/>
    <property type="match status" value="1"/>
</dbReference>
<dbReference type="RefSeq" id="WP_191141356.1">
    <property type="nucleotide sequence ID" value="NZ_JACXAH010000002.1"/>
</dbReference>
<evidence type="ECO:0000259" key="6">
    <source>
        <dbReference type="Pfam" id="PF03717"/>
    </source>
</evidence>
<feature type="domain" description="Penicillin-binding protein dimerisation" evidence="6">
    <location>
        <begin position="60"/>
        <end position="234"/>
    </location>
</feature>
<dbReference type="SUPFAM" id="SSF56601">
    <property type="entry name" value="beta-lactamase/transpeptidase-like"/>
    <property type="match status" value="1"/>
</dbReference>
<comment type="caution">
    <text evidence="7">The sequence shown here is derived from an EMBL/GenBank/DDBJ whole genome shotgun (WGS) entry which is preliminary data.</text>
</comment>
<dbReference type="InterPro" id="IPR012338">
    <property type="entry name" value="Beta-lactam/transpept-like"/>
</dbReference>
<dbReference type="Pfam" id="PF00905">
    <property type="entry name" value="Transpeptidase"/>
    <property type="match status" value="1"/>
</dbReference>
<evidence type="ECO:0000256" key="2">
    <source>
        <dbReference type="ARBA" id="ARBA00007171"/>
    </source>
</evidence>
<gene>
    <name evidence="7" type="ORF">IC620_01730</name>
</gene>
<feature type="domain" description="Penicillin-binding protein transpeptidase" evidence="5">
    <location>
        <begin position="278"/>
        <end position="587"/>
    </location>
</feature>